<comment type="PTM">
    <text evidence="10">Binds 1 heme group per subunit.</text>
</comment>
<keyword evidence="10" id="KW-0679">Respiratory chain</keyword>
<keyword evidence="6 10" id="KW-0249">Electron transport</keyword>
<organism evidence="12">
    <name type="scientific">Arcella intermedia</name>
    <dbReference type="NCBI Taxonomy" id="1963864"/>
    <lineage>
        <taxon>Eukaryota</taxon>
        <taxon>Amoebozoa</taxon>
        <taxon>Tubulinea</taxon>
        <taxon>Elardia</taxon>
        <taxon>Arcellinida</taxon>
        <taxon>Sphaerothecina</taxon>
        <taxon>Arcellidae</taxon>
        <taxon>Arcella</taxon>
    </lineage>
</organism>
<proteinExistence type="inferred from homology"/>
<keyword evidence="7 8" id="KW-0408">Iron</keyword>
<dbReference type="GO" id="GO:0005758">
    <property type="term" value="C:mitochondrial intermembrane space"/>
    <property type="evidence" value="ECO:0007669"/>
    <property type="project" value="UniProtKB-SubCell"/>
</dbReference>
<evidence type="ECO:0000256" key="3">
    <source>
        <dbReference type="ARBA" id="ARBA00022448"/>
    </source>
</evidence>
<dbReference type="SUPFAM" id="SSF46626">
    <property type="entry name" value="Cytochrome c"/>
    <property type="match status" value="1"/>
</dbReference>
<dbReference type="InterPro" id="IPR036909">
    <property type="entry name" value="Cyt_c-like_dom_sf"/>
</dbReference>
<dbReference type="GO" id="GO:0046872">
    <property type="term" value="F:metal ion binding"/>
    <property type="evidence" value="ECO:0007669"/>
    <property type="project" value="UniProtKB-KW"/>
</dbReference>
<comment type="subcellular location">
    <subcellularLocation>
        <location evidence="1">Mitochondrion intermembrane space</location>
    </subcellularLocation>
</comment>
<dbReference type="AlphaFoldDB" id="A0A6B2LSW8"/>
<evidence type="ECO:0000256" key="5">
    <source>
        <dbReference type="ARBA" id="ARBA00022723"/>
    </source>
</evidence>
<dbReference type="PROSITE" id="PS51007">
    <property type="entry name" value="CYTC"/>
    <property type="match status" value="1"/>
</dbReference>
<dbReference type="InterPro" id="IPR002327">
    <property type="entry name" value="Cyt_c_1A/1B"/>
</dbReference>
<protein>
    <recommendedName>
        <fullName evidence="11">Cytochrome c domain-containing protein</fullName>
    </recommendedName>
</protein>
<accession>A0A6B2LSW8</accession>
<evidence type="ECO:0000256" key="4">
    <source>
        <dbReference type="ARBA" id="ARBA00022617"/>
    </source>
</evidence>
<evidence type="ECO:0000256" key="10">
    <source>
        <dbReference type="RuleBase" id="RU004427"/>
    </source>
</evidence>
<dbReference type="Gene3D" id="1.10.760.10">
    <property type="entry name" value="Cytochrome c-like domain"/>
    <property type="match status" value="1"/>
</dbReference>
<keyword evidence="10" id="KW-0496">Mitochondrion</keyword>
<comment type="function">
    <text evidence="10">Electron carrier protein. The oxidized form of the cytochrome c heme group can accept an electron from the heme group of the cytochrome c1 subunit of cytochrome reductase. Cytochrome c then transfers this electron to the cytochrome oxidase complex, the final protein carrier in the mitochondrial electron-transport chain.</text>
</comment>
<dbReference type="EMBL" id="GIBP01011215">
    <property type="protein sequence ID" value="NDV40184.1"/>
    <property type="molecule type" value="Transcribed_RNA"/>
</dbReference>
<evidence type="ECO:0000256" key="9">
    <source>
        <dbReference type="RuleBase" id="RU004426"/>
    </source>
</evidence>
<evidence type="ECO:0000256" key="7">
    <source>
        <dbReference type="ARBA" id="ARBA00023004"/>
    </source>
</evidence>
<evidence type="ECO:0000313" key="12">
    <source>
        <dbReference type="EMBL" id="NDV40184.1"/>
    </source>
</evidence>
<comment type="similarity">
    <text evidence="2 9">Belongs to the cytochrome c family.</text>
</comment>
<evidence type="ECO:0000259" key="11">
    <source>
        <dbReference type="PROSITE" id="PS51007"/>
    </source>
</evidence>
<name>A0A6B2LSW8_9EUKA</name>
<dbReference type="FunFam" id="1.10.760.10:FF:000001">
    <property type="entry name" value="Cytochrome c iso-1"/>
    <property type="match status" value="1"/>
</dbReference>
<feature type="domain" description="Cytochrome c" evidence="11">
    <location>
        <begin position="6"/>
        <end position="107"/>
    </location>
</feature>
<sequence length="108" mass="11803">MAAPEGNYESGEKLFKSRCAQCHTVEKGGEQKQGPNLHGLIGRKAGSVVGYKYSPGNLASGVTWTDETLFEYLLNPKKFIPKTKMNFAGFKSAQDRADVIAYLKQSTA</sequence>
<dbReference type="GO" id="GO:0009055">
    <property type="term" value="F:electron transfer activity"/>
    <property type="evidence" value="ECO:0007669"/>
    <property type="project" value="InterPro"/>
</dbReference>
<keyword evidence="3 10" id="KW-0813">Transport</keyword>
<evidence type="ECO:0000256" key="1">
    <source>
        <dbReference type="ARBA" id="ARBA00004569"/>
    </source>
</evidence>
<reference evidence="12" key="1">
    <citation type="journal article" date="2020" name="J. Eukaryot. Microbiol.">
        <title>De novo Sequencing, Assembly and Annotation of the Transcriptome for the Free-Living Testate Amoeba Arcella intermedia.</title>
        <authorList>
            <person name="Ribeiro G.M."/>
            <person name="Porfirio-Sousa A.L."/>
            <person name="Maurer-Alcala X.X."/>
            <person name="Katz L.A."/>
            <person name="Lahr D.J.G."/>
        </authorList>
    </citation>
    <scope>NUCLEOTIDE SEQUENCE</scope>
</reference>
<dbReference type="Pfam" id="PF00034">
    <property type="entry name" value="Cytochrom_C"/>
    <property type="match status" value="1"/>
</dbReference>
<keyword evidence="5 8" id="KW-0479">Metal-binding</keyword>
<dbReference type="PANTHER" id="PTHR11961">
    <property type="entry name" value="CYTOCHROME C"/>
    <property type="match status" value="1"/>
</dbReference>
<dbReference type="GO" id="GO:0020037">
    <property type="term" value="F:heme binding"/>
    <property type="evidence" value="ECO:0007669"/>
    <property type="project" value="InterPro"/>
</dbReference>
<dbReference type="PRINTS" id="PR00604">
    <property type="entry name" value="CYTCHRMECIAB"/>
</dbReference>
<evidence type="ECO:0000256" key="6">
    <source>
        <dbReference type="ARBA" id="ARBA00022982"/>
    </source>
</evidence>
<evidence type="ECO:0000256" key="2">
    <source>
        <dbReference type="ARBA" id="ARBA00006488"/>
    </source>
</evidence>
<evidence type="ECO:0000256" key="8">
    <source>
        <dbReference type="PROSITE-ProRule" id="PRU00433"/>
    </source>
</evidence>
<keyword evidence="4 8" id="KW-0349">Heme</keyword>
<dbReference type="InterPro" id="IPR009056">
    <property type="entry name" value="Cyt_c-like_dom"/>
</dbReference>